<comment type="caution">
    <text evidence="2">The sequence shown here is derived from an EMBL/GenBank/DDBJ whole genome shotgun (WGS) entry which is preliminary data.</text>
</comment>
<proteinExistence type="predicted"/>
<gene>
    <name evidence="2" type="primary">A03p021330.1_BraROA</name>
    <name evidence="2" type="ORF">IGI04_010545</name>
</gene>
<evidence type="ECO:0000313" key="2">
    <source>
        <dbReference type="EMBL" id="KAG5404426.1"/>
    </source>
</evidence>
<feature type="region of interest" description="Disordered" evidence="1">
    <location>
        <begin position="28"/>
        <end position="92"/>
    </location>
</feature>
<name>A0ABQ7N2S9_BRACM</name>
<protein>
    <recommendedName>
        <fullName evidence="4">SWIRM domain-containing protein</fullName>
    </recommendedName>
</protein>
<keyword evidence="3" id="KW-1185">Reference proteome</keyword>
<organism evidence="2 3">
    <name type="scientific">Brassica rapa subsp. trilocularis</name>
    <dbReference type="NCBI Taxonomy" id="1813537"/>
    <lineage>
        <taxon>Eukaryota</taxon>
        <taxon>Viridiplantae</taxon>
        <taxon>Streptophyta</taxon>
        <taxon>Embryophyta</taxon>
        <taxon>Tracheophyta</taxon>
        <taxon>Spermatophyta</taxon>
        <taxon>Magnoliopsida</taxon>
        <taxon>eudicotyledons</taxon>
        <taxon>Gunneridae</taxon>
        <taxon>Pentapetalae</taxon>
        <taxon>rosids</taxon>
        <taxon>malvids</taxon>
        <taxon>Brassicales</taxon>
        <taxon>Brassicaceae</taxon>
        <taxon>Brassiceae</taxon>
        <taxon>Brassica</taxon>
    </lineage>
</organism>
<accession>A0ABQ7N2S9</accession>
<feature type="non-terminal residue" evidence="2">
    <location>
        <position position="337"/>
    </location>
</feature>
<feature type="compositionally biased region" description="Polar residues" evidence="1">
    <location>
        <begin position="60"/>
        <end position="92"/>
    </location>
</feature>
<evidence type="ECO:0008006" key="4">
    <source>
        <dbReference type="Google" id="ProtNLM"/>
    </source>
</evidence>
<evidence type="ECO:0000256" key="1">
    <source>
        <dbReference type="SAM" id="MobiDB-lite"/>
    </source>
</evidence>
<sequence>MESNKSLNFTGTAFSVIYRRHSRRRLSSFAAAHGPIPMGKRKPPKRATPPKLPAGEKVLASSSSESPACTGSTDSLQVSIEAPTSQRTASVSNFQDPISVPVTGSEDPNTVITVNSAKVILVTDPAKTPTCEDKEEGEISPTKSNLITEKDDAILDKTRNFVLASVPTTDNTATAKSAPPAVEEVYIPVDPKRHSTASLKESASSFKKMEIGETSGKVESSARGSIDRASLDLGGLEMSAAESDSSDLDSSDSHFLGGPSSLSLFDPQDINASKSQRALRNIAVQAIIYNIWAERNDRIFNNKALTPLERFNLVDKNVRNIISARKTRKEFKHLMVL</sequence>
<evidence type="ECO:0000313" key="3">
    <source>
        <dbReference type="Proteomes" id="UP000823674"/>
    </source>
</evidence>
<dbReference type="Proteomes" id="UP000823674">
    <property type="component" value="Chromosome A03"/>
</dbReference>
<reference evidence="2 3" key="1">
    <citation type="submission" date="2021-03" db="EMBL/GenBank/DDBJ databases">
        <authorList>
            <person name="King G.J."/>
            <person name="Bancroft I."/>
            <person name="Baten A."/>
            <person name="Bloomfield J."/>
            <person name="Borpatragohain P."/>
            <person name="He Z."/>
            <person name="Irish N."/>
            <person name="Irwin J."/>
            <person name="Liu K."/>
            <person name="Mauleon R.P."/>
            <person name="Moore J."/>
            <person name="Morris R."/>
            <person name="Ostergaard L."/>
            <person name="Wang B."/>
            <person name="Wells R."/>
        </authorList>
    </citation>
    <scope>NUCLEOTIDE SEQUENCE [LARGE SCALE GENOMIC DNA]</scope>
    <source>
        <strain evidence="2">R-o-18</strain>
        <tissue evidence="2">Leaf</tissue>
    </source>
</reference>
<dbReference type="EMBL" id="JADBGQ010000003">
    <property type="protein sequence ID" value="KAG5404426.1"/>
    <property type="molecule type" value="Genomic_DNA"/>
</dbReference>
<feature type="region of interest" description="Disordered" evidence="1">
    <location>
        <begin position="197"/>
        <end position="224"/>
    </location>
</feature>